<dbReference type="PROSITE" id="PS51767">
    <property type="entry name" value="PEPTIDASE_A1"/>
    <property type="match status" value="1"/>
</dbReference>
<evidence type="ECO:0000259" key="4">
    <source>
        <dbReference type="PROSITE" id="PS51767"/>
    </source>
</evidence>
<sequence length="298" mass="33165">MNIGTPPYSALLLLDTGTDNTWVQAAKCAICFLLKYEGFDYRKSETYYAAACKHPLCVPKICKNNMCLYESVYINGFSSTKGILSIDTFTFPSNEESVSFPDLVFGMGYENQNIKFSRKMGGENVIAGILGMGSGRRSILSQLQSVTNLRFSYCLPSWNNEAGTYTYLRFGDDAQISGNTQTMVQSTPMLPNLALSIFMNEVLLPIDVTVFQLRADRTNGFVIDSGSGATFLVPKAYNVIKEEMIKYFLAYNWHPMEISDLVTRRSPADRAGFCPGDVVNEFDGKPVESIEEKTHAFA</sequence>
<dbReference type="EMBL" id="PKMF04000754">
    <property type="protein sequence ID" value="KAK7820097.1"/>
    <property type="molecule type" value="Genomic_DNA"/>
</dbReference>
<dbReference type="Pfam" id="PF17820">
    <property type="entry name" value="PDZ_6"/>
    <property type="match status" value="1"/>
</dbReference>
<dbReference type="InterPro" id="IPR032861">
    <property type="entry name" value="TAXi_N"/>
</dbReference>
<comment type="caution">
    <text evidence="5">The sequence shown here is derived from an EMBL/GenBank/DDBJ whole genome shotgun (WGS) entry which is preliminary data.</text>
</comment>
<dbReference type="InterPro" id="IPR001969">
    <property type="entry name" value="Aspartic_peptidase_AS"/>
</dbReference>
<dbReference type="Gene3D" id="2.40.70.10">
    <property type="entry name" value="Acid Proteases"/>
    <property type="match status" value="2"/>
</dbReference>
<dbReference type="Pfam" id="PF14543">
    <property type="entry name" value="TAXi_N"/>
    <property type="match status" value="1"/>
</dbReference>
<comment type="similarity">
    <text evidence="1">Belongs to the peptidase A1 family.</text>
</comment>
<dbReference type="InterPro" id="IPR033121">
    <property type="entry name" value="PEPTIDASE_A1"/>
</dbReference>
<dbReference type="PANTHER" id="PTHR47967:SF136">
    <property type="match status" value="1"/>
</dbReference>
<reference evidence="5 6" key="1">
    <citation type="journal article" date="2018" name="Sci. Data">
        <title>The draft genome sequence of cork oak.</title>
        <authorList>
            <person name="Ramos A.M."/>
            <person name="Usie A."/>
            <person name="Barbosa P."/>
            <person name="Barros P.M."/>
            <person name="Capote T."/>
            <person name="Chaves I."/>
            <person name="Simoes F."/>
            <person name="Abreu I."/>
            <person name="Carrasquinho I."/>
            <person name="Faro C."/>
            <person name="Guimaraes J.B."/>
            <person name="Mendonca D."/>
            <person name="Nobrega F."/>
            <person name="Rodrigues L."/>
            <person name="Saibo N.J.M."/>
            <person name="Varela M.C."/>
            <person name="Egas C."/>
            <person name="Matos J."/>
            <person name="Miguel C.M."/>
            <person name="Oliveira M.M."/>
            <person name="Ricardo C.P."/>
            <person name="Goncalves S."/>
        </authorList>
    </citation>
    <scope>NUCLEOTIDE SEQUENCE [LARGE SCALE GENOMIC DNA]</scope>
    <source>
        <strain evidence="6">cv. HL8</strain>
    </source>
</reference>
<dbReference type="InterPro" id="IPR021109">
    <property type="entry name" value="Peptidase_aspartic_dom_sf"/>
</dbReference>
<name>A0AAW0J0E5_QUESU</name>
<keyword evidence="6" id="KW-1185">Reference proteome</keyword>
<feature type="domain" description="Peptidase A1" evidence="4">
    <location>
        <begin position="1"/>
        <end position="298"/>
    </location>
</feature>
<gene>
    <name evidence="5" type="primary">nep1_0</name>
    <name evidence="5" type="ORF">CFP56_039245</name>
</gene>
<keyword evidence="3" id="KW-0378">Hydrolase</keyword>
<dbReference type="Proteomes" id="UP000237347">
    <property type="component" value="Unassembled WGS sequence"/>
</dbReference>
<dbReference type="Gene3D" id="2.30.42.10">
    <property type="match status" value="1"/>
</dbReference>
<dbReference type="InterPro" id="IPR036034">
    <property type="entry name" value="PDZ_sf"/>
</dbReference>
<evidence type="ECO:0000256" key="2">
    <source>
        <dbReference type="ARBA" id="ARBA00022670"/>
    </source>
</evidence>
<dbReference type="AlphaFoldDB" id="A0AAW0J0E5"/>
<evidence type="ECO:0000256" key="3">
    <source>
        <dbReference type="ARBA" id="ARBA00022801"/>
    </source>
</evidence>
<dbReference type="SUPFAM" id="SSF50630">
    <property type="entry name" value="Acid proteases"/>
    <property type="match status" value="1"/>
</dbReference>
<dbReference type="GO" id="GO:0004190">
    <property type="term" value="F:aspartic-type endopeptidase activity"/>
    <property type="evidence" value="ECO:0007669"/>
    <property type="project" value="InterPro"/>
</dbReference>
<dbReference type="SUPFAM" id="SSF50156">
    <property type="entry name" value="PDZ domain-like"/>
    <property type="match status" value="1"/>
</dbReference>
<organism evidence="5 6">
    <name type="scientific">Quercus suber</name>
    <name type="common">Cork oak</name>
    <dbReference type="NCBI Taxonomy" id="58331"/>
    <lineage>
        <taxon>Eukaryota</taxon>
        <taxon>Viridiplantae</taxon>
        <taxon>Streptophyta</taxon>
        <taxon>Embryophyta</taxon>
        <taxon>Tracheophyta</taxon>
        <taxon>Spermatophyta</taxon>
        <taxon>Magnoliopsida</taxon>
        <taxon>eudicotyledons</taxon>
        <taxon>Gunneridae</taxon>
        <taxon>Pentapetalae</taxon>
        <taxon>rosids</taxon>
        <taxon>fabids</taxon>
        <taxon>Fagales</taxon>
        <taxon>Fagaceae</taxon>
        <taxon>Quercus</taxon>
    </lineage>
</organism>
<dbReference type="InterPro" id="IPR051708">
    <property type="entry name" value="Plant_Aspart_Prot_A1"/>
</dbReference>
<proteinExistence type="inferred from homology"/>
<dbReference type="PANTHER" id="PTHR47967">
    <property type="entry name" value="OS07G0603500 PROTEIN-RELATED"/>
    <property type="match status" value="1"/>
</dbReference>
<protein>
    <submittedName>
        <fullName evidence="5">Aspartic proteinase nepenthesin-1</fullName>
    </submittedName>
</protein>
<evidence type="ECO:0000313" key="5">
    <source>
        <dbReference type="EMBL" id="KAK7820097.1"/>
    </source>
</evidence>
<keyword evidence="2" id="KW-0645">Protease</keyword>
<dbReference type="InterPro" id="IPR041489">
    <property type="entry name" value="PDZ_6"/>
</dbReference>
<evidence type="ECO:0000313" key="6">
    <source>
        <dbReference type="Proteomes" id="UP000237347"/>
    </source>
</evidence>
<accession>A0AAW0J0E5</accession>
<evidence type="ECO:0000256" key="1">
    <source>
        <dbReference type="ARBA" id="ARBA00007447"/>
    </source>
</evidence>
<dbReference type="GO" id="GO:0006508">
    <property type="term" value="P:proteolysis"/>
    <property type="evidence" value="ECO:0007669"/>
    <property type="project" value="UniProtKB-KW"/>
</dbReference>
<dbReference type="PROSITE" id="PS00141">
    <property type="entry name" value="ASP_PROTEASE"/>
    <property type="match status" value="1"/>
</dbReference>